<proteinExistence type="predicted"/>
<sequence length="487" mass="54105">MTSRPSLAVPPELWLLVAKSSSRQALARLCTVSRQLHAIFSPLLYGKSTTEPPLLNEQAARLIEMLAEAQRPDPALLIKRLVVPADGVRAQACLAALSRLFDGPGGGQSVRGSALRALKWDNMSLKEISVQCSNSSTRFDFLRIPNLEKIEASLTVERNYKLWRPPFDALSAELTSLPSSSPRLHTLKLKLSMYDQRRSSVPSPWAAYADLLAAINQLVLTALATLELSINVGNVDPRPNTDFSPLLRAHPHLANLTLHVWGTHIPAPSDIAPFLPRLRTFKGDLKHCAAVAARARALEHLFVLIHQNLTINLLELFPPGTAPTVTRLNARAVDFYSNFASFPPQFDPSAFPNLTHLDANINKEMHEYTASLVALVHLKYLCLWAYTYLAVEEWHRPAKEVFPVATYAGHISAALLPVLPQPAYVRLVLLGDRTYPVLTESESDCDEIEDREPERGDLKAEYQFWVRRTGSEGELVIAEDVEDEASE</sequence>
<organism evidence="1 2">
    <name type="scientific">Mycena rosella</name>
    <name type="common">Pink bonnet</name>
    <name type="synonym">Agaricus rosellus</name>
    <dbReference type="NCBI Taxonomy" id="1033263"/>
    <lineage>
        <taxon>Eukaryota</taxon>
        <taxon>Fungi</taxon>
        <taxon>Dikarya</taxon>
        <taxon>Basidiomycota</taxon>
        <taxon>Agaricomycotina</taxon>
        <taxon>Agaricomycetes</taxon>
        <taxon>Agaricomycetidae</taxon>
        <taxon>Agaricales</taxon>
        <taxon>Marasmiineae</taxon>
        <taxon>Mycenaceae</taxon>
        <taxon>Mycena</taxon>
    </lineage>
</organism>
<protein>
    <submittedName>
        <fullName evidence="1">Uncharacterized protein</fullName>
    </submittedName>
</protein>
<name>A0AAD7D036_MYCRO</name>
<dbReference type="EMBL" id="JARKIE010000206">
    <property type="protein sequence ID" value="KAJ7667099.1"/>
    <property type="molecule type" value="Genomic_DNA"/>
</dbReference>
<accession>A0AAD7D036</accession>
<gene>
    <name evidence="1" type="ORF">B0H17DRAFT_1210490</name>
</gene>
<dbReference type="SUPFAM" id="SSF52047">
    <property type="entry name" value="RNI-like"/>
    <property type="match status" value="1"/>
</dbReference>
<dbReference type="Proteomes" id="UP001221757">
    <property type="component" value="Unassembled WGS sequence"/>
</dbReference>
<dbReference type="AlphaFoldDB" id="A0AAD7D036"/>
<reference evidence="1" key="1">
    <citation type="submission" date="2023-03" db="EMBL/GenBank/DDBJ databases">
        <title>Massive genome expansion in bonnet fungi (Mycena s.s.) driven by repeated elements and novel gene families across ecological guilds.</title>
        <authorList>
            <consortium name="Lawrence Berkeley National Laboratory"/>
            <person name="Harder C.B."/>
            <person name="Miyauchi S."/>
            <person name="Viragh M."/>
            <person name="Kuo A."/>
            <person name="Thoen E."/>
            <person name="Andreopoulos B."/>
            <person name="Lu D."/>
            <person name="Skrede I."/>
            <person name="Drula E."/>
            <person name="Henrissat B."/>
            <person name="Morin E."/>
            <person name="Kohler A."/>
            <person name="Barry K."/>
            <person name="LaButti K."/>
            <person name="Morin E."/>
            <person name="Salamov A."/>
            <person name="Lipzen A."/>
            <person name="Mereny Z."/>
            <person name="Hegedus B."/>
            <person name="Baldrian P."/>
            <person name="Stursova M."/>
            <person name="Weitz H."/>
            <person name="Taylor A."/>
            <person name="Grigoriev I.V."/>
            <person name="Nagy L.G."/>
            <person name="Martin F."/>
            <person name="Kauserud H."/>
        </authorList>
    </citation>
    <scope>NUCLEOTIDE SEQUENCE</scope>
    <source>
        <strain evidence="1">CBHHK067</strain>
    </source>
</reference>
<comment type="caution">
    <text evidence="1">The sequence shown here is derived from an EMBL/GenBank/DDBJ whole genome shotgun (WGS) entry which is preliminary data.</text>
</comment>
<keyword evidence="2" id="KW-1185">Reference proteome</keyword>
<evidence type="ECO:0000313" key="1">
    <source>
        <dbReference type="EMBL" id="KAJ7667099.1"/>
    </source>
</evidence>
<evidence type="ECO:0000313" key="2">
    <source>
        <dbReference type="Proteomes" id="UP001221757"/>
    </source>
</evidence>